<feature type="region of interest" description="Disordered" evidence="9">
    <location>
        <begin position="1444"/>
        <end position="1493"/>
    </location>
</feature>
<dbReference type="InterPro" id="IPR035437">
    <property type="entry name" value="SNase_OB-fold_sf"/>
</dbReference>
<feature type="domain" description="MRH" evidence="11">
    <location>
        <begin position="3467"/>
        <end position="3603"/>
    </location>
</feature>
<keyword evidence="14" id="KW-1185">Reference proteome</keyword>
<sequence length="3903" mass="436048">MERAKEESKLPAPCVLWPVELKLTHIDCSPEDTLVHFQGQYMTICELDYNILQVEIQNAVKSKVSVKVGELCLVEDAVSGRWFRGRVQNIKGDLFHVFLLDHGDVLIVGPGHLSSISDTLLMLPPKIVCGFFANILPVQNRWDSLTQSYFSSLIGSQIKGYIHARLPYHVLILEVPDINCDLLKLRLGRHVDTSTFLLLVEMLIEEPIPQSNESVPDLLIEKQIGQECCLKSSSLLGFDEILTLNGPKLKVGQKARVVVAAAVNPRLFYCRLSSMSKDLQEMSNKLALACESGSGSISSKPLENLGLLCAVKGKDEKWHRGFVQCLPLNSQVRVVFVDSGYCESVKVENILQLPFEFISAPIMAFPCSLSCLEEQDETIKNQQLELLKTGLLGKSLEIEIDYFCKDQNIYLVTLSTAEKHSEEQADVKMPESEIFDSKSNFPQSVLAKMYATEMKEVQTSDTVPSEAVPEGSFFEGYVVHVQSPKHFWIRTKDQNLDFENMTAEITDYFSKLQLKDEVFEDPVPGALCCAMYEKDMHYYRALIVDTLEKGAEVFFIDFGNTEKVPSMLIKKLPRKFASQPEFALKCALAHVAPFEDIWTTTASNFFRQVTSDKTLTVHVIHRKNGKYVVDLFERGAENNTSIATIMTTAKMALDWRYNPALASVKVETQCNDNGNALGKKKNRKPDHVVTFHNVASSRPNHVFFEQQIDAETPKPKVNTPDTFKSTHFKPGSKLHVICSHVNSPSDFWCQNESTKVDLDKLMKEMQAFYQTHTVAFKPHSVCCAVKFLQDNRWHRARILEEKIDKLSVMLVDFGISIQEERQNIQALAPQFFELHEQAFRCALSLIEPVGGSSWSAEACSLFRDFCEGSSTVCRIHSQLYEEEKGLLNVVTIHTPLQQATTYLVEKGVGMEMQTPKQLLPSAHPRSFVYSSFNITPGSEELVHVTQVRSPWEIYVQLDRNTEIVEMLMERIEEESQLLTMTSEDYSGNVCLAKYICDNQWYRALTHPVQSHQHVSVFFVDYGDMQISEKTNVMPIPTTAVDLLMTPMQALRCSLLNVPEGEHLPEVNAWLETDILNKSFHAKFVSRDNNGHFVCDLYDGNVLVNEKVKELMSTQGVEEHDPAASKPALDSHQEVADVAVSKSKVISKVSGRGKTKQVDKQILKLTKSPKAECKGPINAEGQNTPCSFKVVLPHQTLPKLGDLPAVNFKPGFKGVGFISHCNSVRSFFVQMEDDEPNILQMGEELNSTVFKDNMKNLETEPRLSTQCTLAKPYSCKNEDSFIKEAAGRPLMVEFIRKLSNSWEVRIEVVEDAQVHGESKYDGYQSKEVDLMSQKASQSKNKTETVQQKTIPYRQQCKCELKNTQKEVRSFQHKTKSNTQQRNSELGSGQTVATKQVKKSVTFLPTCIKTKEFFRKRTRKRKVNYQPQCATSISVTKNSSMFKEKVSPYPKDLETSKSPVGVSLHDVKDDKSVKSPDKSLVVDDHPHFPKSRSSRLDRPQTLFQAPVQMNFEYKGFTAAVTTPSEFYVILEDLLLIVDTVSAILENLPEALAPLPEVHFVPGASCLVKSAEKRKWCRAEIVQCDSTSVLMNLVDYGQYVVLSRRDARQLKKLPEELGRLPKVTYHCLLRGVKPKGQDWSDEAIVFFQNSMCHSNLQIRFRQHVSETQWEVDIVTGKRNLAKELVDADHAMYIDNMLGIRFQQEQGANRESKQDITSSVNVFSTMTEHTSKAECSQPLFSEESMFDQKSFQDSVGERYTHPMNRGENLGPAERATLSTSGTKQCELSLQKVSPAVLDFNSSRKCDGKSSNVQSSITFQCGKTMVPCYVFDSDGKKHDLNPLIKLSDGYLVDDPDDDIDFYINICRSLNRPGSPCPEGSAACFTSGEGSFNMGQPVNQLKLLSNDKLRLRYEGVTESPAFCNGHSPAVTITFICPSTRQTGSNPKMISNLNCRYEIEWVTEYACHRDYLESHSCKLTSEQHDISIDLTYLIHEPSAKPYMAEAKSGRDTYIFYLNVCGETSAGQCRDDKGYVSACQVKDTGDVKKIAGRYQNQTLRYSDGDLTLIYPDGSRCSSGFQRMTIINFECNATAGYGQPVFTGETDCTYYFDWQTEYACVKEKEDLLCRVTDHKKRYDLSPLTRYPESEGSQNWEAVEAATSDKKRFYINVCHKIIQEGEAKSCPEDAAICAVGNKKTMNLGKFLTSPQKAAEGDDIRLIYTDGDICGDNKRVNTIITLKCKPGDVESAPVLRSVSSDGCIYEFEWFTASACALSKTEGDDCKVEDPQAEILFDLSPLHKPSGGYYNMSAEKYDYFINVCGNVKTAQCPETAGACQVDQSGSSSWNLGEFNSRLSYYDGMIQLTYKNGSRYNNKQHTPRSTHISFLCDREAGPGKPEFQVEDDYTYNFKWYTSYVCPERPHECVVTNPKTLQQYDLSSLSVANGGRNWEAMHAPDHGNPRKYYINICRPLKAVPGCDRRASVCEVKFEAGKEGLSEKVEVSNLGVAKKGPVIVTEHHLILEYTNGSVCEADGVMTTYTTRIHFFCPSGTAISGPRFFMNQNCTLEFVWHTEAACAISTVEDTNQTCSVKDPNTGFEFNLKPLASESGYHVIANGNDFVVNICSPVKECGTVRDKPVYGCVLEDKKPASQVGVEQLLQFSTDGALTLTYKGVLDKPTGTEDTFIINFVCDQKADPPSLKLIQEELGTTTQLHSVLFELSTPLACKPAPVDCQVTDSQGREYDLSDLSLDDKYYVPLDTSEQARFQKFYINVCKPLPRVQGCPGGAIGACGQLKGKSVNLGYVQSSLQAAVDGSISIVYLNGDKCGSRRYSTRIIFQCDDSPGAPMYDRKDDCEYVFIWRTSEACPIRRVQGLANQNLTFDDGIIVINYTSGEKCHKIYERSTAILFSCDHGKNPGKPEFVKETADCTYLFEWHTALACPSFKTTTCSYNDGSGHSYDLSSLALHKSNWVIVPDATNQKQRYYINVCKSLVPQTGLWSCPSSAAACLKDGDEYVNLGEAEAGPQWDKNNLILKYTNGQACPDKKRNRTTIITFKCDPDKVVCHLFDLNALSRTGGYTVYDPLAHRTMFRLNVCGEVANAGCAAGTAVCIRDAQKAISGGKASRRLVYRNQVVELTYEDGDACPANPALKHTSIFSFVCKSEGGGTDEPVLVYSDDTTCTHFFSWHTPLVCEQQVKCSVWNGTNQIDLSPLIHLTGYYTAVNEDVSKDKSPDFYINICQPLNPIPRVNCPPGAAVCMDPVNGDPIDIGRITSPPRYNTNTNEVEITFSSTTVCPSDPTSNYSSKIIFTCQKGAELGSPQMIQAQDCMYVFEWATPVVCPETITSHGCNLTVSQLRYTFDLSKLSRSVKVPGSDFNINVCGTVADTKCKDSAVCLISEGLATSYGNSKVMTLDYKREEQAVLMQYGGGDTSLRGKRQSSILFLCDRAAGFGRPQLISETQRCSATFQWRTNVVCPPRKMECKLAGQHRTYDLRTLSSLTEPWKFSNGDDSYYFNLCQAIHGGQPGCAAEAAVCRRRAGGKTETLGRVHTQTMELIDGKILVNYSMGDEVCGNKKPARTILQLKCGSTVGHPKLLKEDKTACEFWVEWETRSACAVKQEEVEMINGSIKVPETGAIFNLGGLYYRFHNATGDIRPNGDRYIYHIQLSGITDRSISSCLGANICQVKINDSYRRKIGSSSKAKYYIKGGNLDVSIPSESVCGRDKTKTVSSTILFHCSPTAGEGIPEFLLETDGCQYLFVWHTSTVCEFLQLVIQKVSSCCRKGNPVSYKYSRVNTDEDGCEDEMEWLMEETGTPTREPQENGHITTKPVSADALRSFSLDEQDSEDEVLTVPGVRIAPSSSTSSRLQSALLKAESDEDLVGLLVDTRSRNKTRYSDRNQRKPQPDPDDSDEDLLKV</sequence>
<keyword evidence="7" id="KW-0472">Membrane</keyword>
<feature type="compositionally biased region" description="Polar residues" evidence="9">
    <location>
        <begin position="1375"/>
        <end position="1390"/>
    </location>
</feature>
<feature type="domain" description="MRH" evidence="11">
    <location>
        <begin position="2118"/>
        <end position="2266"/>
    </location>
</feature>
<dbReference type="Gene3D" id="2.70.130.10">
    <property type="entry name" value="Mannose-6-phosphate receptor binding domain"/>
    <property type="match status" value="14"/>
</dbReference>
<feature type="domain" description="MRH" evidence="11">
    <location>
        <begin position="3184"/>
        <end position="3329"/>
    </location>
</feature>
<feature type="domain" description="MRH" evidence="11">
    <location>
        <begin position="2272"/>
        <end position="2410"/>
    </location>
</feature>
<evidence type="ECO:0000313" key="12">
    <source>
        <dbReference type="EMBL" id="RXN07459.1"/>
    </source>
</evidence>
<comment type="caution">
    <text evidence="13">The sequence shown here is derived from an EMBL/GenBank/DDBJ whole genome shotgun (WGS) entry which is preliminary data.</text>
</comment>
<dbReference type="PANTHER" id="PTHR15071:SF0">
    <property type="entry name" value="MANNOSE 6-PHOSPHATE RECEPTOR-LIKE PROTEIN 1"/>
    <property type="match status" value="1"/>
</dbReference>
<feature type="domain" description="Tudor" evidence="10">
    <location>
        <begin position="983"/>
        <end position="1042"/>
    </location>
</feature>
<dbReference type="CDD" id="cd20436">
    <property type="entry name" value="Tudor_TDRD15_rpt1"/>
    <property type="match status" value="1"/>
</dbReference>
<feature type="domain" description="MRH" evidence="11">
    <location>
        <begin position="3334"/>
        <end position="3464"/>
    </location>
</feature>
<feature type="domain" description="Tudor" evidence="10">
    <location>
        <begin position="521"/>
        <end position="579"/>
    </location>
</feature>
<evidence type="ECO:0007829" key="15">
    <source>
        <dbReference type="PeptideAtlas" id="A0A498MYB9"/>
    </source>
</evidence>
<dbReference type="InterPro" id="IPR044865">
    <property type="entry name" value="MRH_dom"/>
</dbReference>
<evidence type="ECO:0000256" key="8">
    <source>
        <dbReference type="ARBA" id="ARBA00023157"/>
    </source>
</evidence>
<evidence type="ECO:0000256" key="7">
    <source>
        <dbReference type="ARBA" id="ARBA00023136"/>
    </source>
</evidence>
<feature type="domain" description="Tudor" evidence="10">
    <location>
        <begin position="1556"/>
        <end position="1614"/>
    </location>
</feature>
<organism evidence="13 14">
    <name type="scientific">Labeo rohita</name>
    <name type="common">Indian major carp</name>
    <name type="synonym">Cyprinus rohita</name>
    <dbReference type="NCBI Taxonomy" id="84645"/>
    <lineage>
        <taxon>Eukaryota</taxon>
        <taxon>Metazoa</taxon>
        <taxon>Chordata</taxon>
        <taxon>Craniata</taxon>
        <taxon>Vertebrata</taxon>
        <taxon>Euteleostomi</taxon>
        <taxon>Actinopterygii</taxon>
        <taxon>Neopterygii</taxon>
        <taxon>Teleostei</taxon>
        <taxon>Ostariophysi</taxon>
        <taxon>Cypriniformes</taxon>
        <taxon>Cyprinidae</taxon>
        <taxon>Labeoninae</taxon>
        <taxon>Labeonini</taxon>
        <taxon>Labeo</taxon>
    </lineage>
</organism>
<dbReference type="Pfam" id="PF00567">
    <property type="entry name" value="TUDOR"/>
    <property type="match status" value="6"/>
</dbReference>
<proteinExistence type="evidence at protein level"/>
<keyword evidence="15" id="KW-1267">Proteomics identification</keyword>
<dbReference type="InterPro" id="IPR047450">
    <property type="entry name" value="Tudor_TDRD15_rpt1"/>
</dbReference>
<keyword evidence="3" id="KW-0812">Transmembrane</keyword>
<keyword evidence="8" id="KW-1015">Disulfide bond</keyword>
<evidence type="ECO:0000259" key="10">
    <source>
        <dbReference type="PROSITE" id="PS50304"/>
    </source>
</evidence>
<feature type="compositionally biased region" description="Basic and acidic residues" evidence="9">
    <location>
        <begin position="1444"/>
        <end position="1453"/>
    </location>
</feature>
<evidence type="ECO:0000256" key="3">
    <source>
        <dbReference type="ARBA" id="ARBA00022692"/>
    </source>
</evidence>
<keyword evidence="6" id="KW-1133">Transmembrane helix</keyword>
<dbReference type="STRING" id="84645.A0A498MYB9"/>
<keyword evidence="2" id="KW-0813">Transport</keyword>
<feature type="region of interest" description="Disordered" evidence="9">
    <location>
        <begin position="1367"/>
        <end position="1390"/>
    </location>
</feature>
<feature type="domain" description="MRH" evidence="11">
    <location>
        <begin position="3611"/>
        <end position="3755"/>
    </location>
</feature>
<feature type="domain" description="MRH" evidence="11">
    <location>
        <begin position="2720"/>
        <end position="2857"/>
    </location>
</feature>
<dbReference type="PROSITE" id="PS50304">
    <property type="entry name" value="TUDOR"/>
    <property type="match status" value="6"/>
</dbReference>
<feature type="domain" description="MRH" evidence="11">
    <location>
        <begin position="2935"/>
        <end position="3182"/>
    </location>
</feature>
<evidence type="ECO:0000256" key="6">
    <source>
        <dbReference type="ARBA" id="ARBA00022989"/>
    </source>
</evidence>
<name>A0A498MYB9_LABRO</name>
<feature type="domain" description="Tudor" evidence="10">
    <location>
        <begin position="775"/>
        <end position="834"/>
    </location>
</feature>
<dbReference type="GO" id="GO:0000139">
    <property type="term" value="C:Golgi membrane"/>
    <property type="evidence" value="ECO:0007669"/>
    <property type="project" value="UniProtKB-SubCell"/>
</dbReference>
<evidence type="ECO:0000313" key="14">
    <source>
        <dbReference type="Proteomes" id="UP000290572"/>
    </source>
</evidence>
<dbReference type="FunFam" id="2.70.130.10:FF:000016">
    <property type="entry name" value="Insulin-like growth factor 2 receptor"/>
    <property type="match status" value="1"/>
</dbReference>
<evidence type="ECO:0000256" key="2">
    <source>
        <dbReference type="ARBA" id="ARBA00022448"/>
    </source>
</evidence>
<dbReference type="FunFam" id="2.70.130.10:FF:000013">
    <property type="entry name" value="Insulin-like growth factor 2 receptor"/>
    <property type="match status" value="1"/>
</dbReference>
<feature type="region of interest" description="Disordered" evidence="9">
    <location>
        <begin position="3864"/>
        <end position="3903"/>
    </location>
</feature>
<evidence type="ECO:0000256" key="4">
    <source>
        <dbReference type="ARBA" id="ARBA00022729"/>
    </source>
</evidence>
<feature type="domain" description="MRH" evidence="11">
    <location>
        <begin position="2413"/>
        <end position="2568"/>
    </location>
</feature>
<dbReference type="InterPro" id="IPR009011">
    <property type="entry name" value="Man6P_isomerase_rcpt-bd_dom_sf"/>
</dbReference>
<dbReference type="GO" id="GO:0030719">
    <property type="term" value="P:P granule organization"/>
    <property type="evidence" value="ECO:0007669"/>
    <property type="project" value="UniProtKB-ARBA"/>
</dbReference>
<evidence type="ECO:0000259" key="11">
    <source>
        <dbReference type="PROSITE" id="PS51914"/>
    </source>
</evidence>
<dbReference type="Gene3D" id="2.40.50.90">
    <property type="match status" value="5"/>
</dbReference>
<dbReference type="GO" id="GO:0005537">
    <property type="term" value="F:D-mannose binding"/>
    <property type="evidence" value="ECO:0007669"/>
    <property type="project" value="InterPro"/>
</dbReference>
<evidence type="ECO:0000256" key="9">
    <source>
        <dbReference type="SAM" id="MobiDB-lite"/>
    </source>
</evidence>
<feature type="domain" description="MRH" evidence="11">
    <location>
        <begin position="2576"/>
        <end position="2717"/>
    </location>
</feature>
<accession>A0A498MYB9</accession>
<dbReference type="EMBL" id="QBIY01013347">
    <property type="protein sequence ID" value="RXN07459.1"/>
    <property type="molecule type" value="Genomic_DNA"/>
</dbReference>
<dbReference type="GO" id="GO:0038023">
    <property type="term" value="F:signaling receptor activity"/>
    <property type="evidence" value="ECO:0007669"/>
    <property type="project" value="InterPro"/>
</dbReference>
<dbReference type="GO" id="GO:0005802">
    <property type="term" value="C:trans-Golgi network"/>
    <property type="evidence" value="ECO:0007669"/>
    <property type="project" value="TreeGrafter"/>
</dbReference>
<feature type="domain" description="Tudor" evidence="10">
    <location>
        <begin position="65"/>
        <end position="123"/>
    </location>
</feature>
<feature type="domain" description="MRH" evidence="11">
    <location>
        <begin position="1968"/>
        <end position="2113"/>
    </location>
</feature>
<dbReference type="GO" id="GO:0010008">
    <property type="term" value="C:endosome membrane"/>
    <property type="evidence" value="ECO:0007669"/>
    <property type="project" value="UniProtKB-SubCell"/>
</dbReference>
<evidence type="ECO:0000256" key="5">
    <source>
        <dbReference type="ARBA" id="ARBA00022782"/>
    </source>
</evidence>
<dbReference type="SUPFAM" id="SSF50911">
    <property type="entry name" value="Mannose 6-phosphate receptor domain"/>
    <property type="match status" value="14"/>
</dbReference>
<feature type="compositionally biased region" description="Basic and acidic residues" evidence="9">
    <location>
        <begin position="3880"/>
        <end position="3891"/>
    </location>
</feature>
<dbReference type="FunFam" id="2.70.130.10:FF:000004">
    <property type="entry name" value="Insulin-like growth factor 2 receptor"/>
    <property type="match status" value="1"/>
</dbReference>
<evidence type="ECO:0000313" key="13">
    <source>
        <dbReference type="EMBL" id="RXN23246.1"/>
    </source>
</evidence>
<dbReference type="FunFam" id="2.70.130.10:FF:000006">
    <property type="entry name" value="Insulin-like growth factor 2 receptor"/>
    <property type="match status" value="1"/>
</dbReference>
<dbReference type="InterPro" id="IPR002999">
    <property type="entry name" value="Tudor"/>
</dbReference>
<feature type="domain" description="Tudor" evidence="10">
    <location>
        <begin position="302"/>
        <end position="360"/>
    </location>
</feature>
<gene>
    <name evidence="13" type="ORF">ROHU_023061</name>
    <name evidence="12" type="ORF">ROHU_032379</name>
</gene>
<reference evidence="13 14" key="1">
    <citation type="submission" date="2018-03" db="EMBL/GenBank/DDBJ databases">
        <title>Draft genome sequence of Rohu Carp (Labeo rohita).</title>
        <authorList>
            <person name="Das P."/>
            <person name="Kushwaha B."/>
            <person name="Joshi C.G."/>
            <person name="Kumar D."/>
            <person name="Nagpure N.S."/>
            <person name="Sahoo L."/>
            <person name="Das S.P."/>
            <person name="Bit A."/>
            <person name="Patnaik S."/>
            <person name="Meher P.K."/>
            <person name="Jayasankar P."/>
            <person name="Koringa P.G."/>
            <person name="Patel N.V."/>
            <person name="Hinsu A.T."/>
            <person name="Kumar R."/>
            <person name="Pandey M."/>
            <person name="Agarwal S."/>
            <person name="Srivastava S."/>
            <person name="Singh M."/>
            <person name="Iquebal M.A."/>
            <person name="Jaiswal S."/>
            <person name="Angadi U.B."/>
            <person name="Kumar N."/>
            <person name="Raza M."/>
            <person name="Shah T.M."/>
            <person name="Rai A."/>
            <person name="Jena J.K."/>
        </authorList>
    </citation>
    <scope>NUCLEOTIDE SEQUENCE [LARGE SCALE GENOMIC DNA]</scope>
    <source>
        <strain evidence="13">DASCIFA01</strain>
        <tissue evidence="13">Testis</tissue>
    </source>
</reference>
<dbReference type="FunFam" id="2.70.130.10:FF:000011">
    <property type="entry name" value="Insulin-like growth factor 2 receptor"/>
    <property type="match status" value="1"/>
</dbReference>
<dbReference type="FunFam" id="2.70.130.10:FF:000015">
    <property type="entry name" value="Insulin-like growth factor 2 receptor"/>
    <property type="match status" value="1"/>
</dbReference>
<dbReference type="SUPFAM" id="SSF63748">
    <property type="entry name" value="Tudor/PWWP/MBT"/>
    <property type="match status" value="6"/>
</dbReference>
<dbReference type="GO" id="GO:0007041">
    <property type="term" value="P:lysosomal transport"/>
    <property type="evidence" value="ECO:0007669"/>
    <property type="project" value="InterPro"/>
</dbReference>
<keyword evidence="4" id="KW-0732">Signal</keyword>
<dbReference type="FunFam" id="2.70.130.10:FF:000020">
    <property type="entry name" value="Insulin-like growth factor 2 receptor"/>
    <property type="match status" value="1"/>
</dbReference>
<dbReference type="PANTHER" id="PTHR15071">
    <property type="entry name" value="MANNOSE-6-PHOSPHATE RECEPTOR FAMILY MEMBER"/>
    <property type="match status" value="1"/>
</dbReference>
<feature type="compositionally biased region" description="Acidic residues" evidence="9">
    <location>
        <begin position="3892"/>
        <end position="3903"/>
    </location>
</feature>
<dbReference type="FunFam" id="2.70.130.10:FF:000005">
    <property type="entry name" value="Insulin-like growth factor 2 receptor"/>
    <property type="match status" value="1"/>
</dbReference>
<dbReference type="SMART" id="SM01404">
    <property type="entry name" value="CIMR"/>
    <property type="match status" value="14"/>
</dbReference>
<dbReference type="FunFam" id="2.30.30.140:FF:000018">
    <property type="entry name" value="Serine/threonine-protein kinase 31"/>
    <property type="match status" value="1"/>
</dbReference>
<keyword evidence="5" id="KW-0221">Differentiation</keyword>
<dbReference type="InterPro" id="IPR000479">
    <property type="entry name" value="CIMR_rpt"/>
</dbReference>
<dbReference type="SMART" id="SM00333">
    <property type="entry name" value="TUDOR"/>
    <property type="match status" value="6"/>
</dbReference>
<dbReference type="Gene3D" id="2.30.30.140">
    <property type="match status" value="6"/>
</dbReference>
<dbReference type="EMBL" id="QBIY01012564">
    <property type="protein sequence ID" value="RXN23246.1"/>
    <property type="molecule type" value="Genomic_DNA"/>
</dbReference>
<dbReference type="PROSITE" id="PS51914">
    <property type="entry name" value="MRH"/>
    <property type="match status" value="12"/>
</dbReference>
<dbReference type="Pfam" id="PF00878">
    <property type="entry name" value="CIMR"/>
    <property type="match status" value="12"/>
</dbReference>
<protein>
    <submittedName>
        <fullName evidence="13">Cation-independent mannose-6-phosphate receptor-like protein</fullName>
    </submittedName>
</protein>
<feature type="domain" description="MRH" evidence="11">
    <location>
        <begin position="1821"/>
        <end position="1962"/>
    </location>
</feature>
<keyword evidence="13" id="KW-0675">Receptor</keyword>
<evidence type="ECO:0000256" key="1">
    <source>
        <dbReference type="ARBA" id="ARBA00004308"/>
    </source>
</evidence>
<dbReference type="Proteomes" id="UP000290572">
    <property type="component" value="Unassembled WGS sequence"/>
</dbReference>
<comment type="subcellular location">
    <subcellularLocation>
        <location evidence="1">Endomembrane system</location>
    </subcellularLocation>
</comment>
<feature type="compositionally biased region" description="Basic and acidic residues" evidence="9">
    <location>
        <begin position="1463"/>
        <end position="1485"/>
    </location>
</feature>